<sequence>MNRSYPTPLPKAYSLVEAIVALTILLAGLLVAVRVFPAVLDSSSRAADLTQASLLAQQKAAEILRDDDTSHSLARAVALRTTPTEPVLWPGDPRFTYSFSGRSILFPETDPIRGAPNVARVIVRYAKSYRSNEDVVYELRFYEP</sequence>
<dbReference type="AlphaFoldDB" id="A0A2Z4Y777"/>
<organism evidence="2 3">
    <name type="scientific">Sumerlaea chitinivorans</name>
    <dbReference type="NCBI Taxonomy" id="2250252"/>
    <lineage>
        <taxon>Bacteria</taxon>
        <taxon>Candidatus Sumerlaeota</taxon>
        <taxon>Candidatus Sumerlaeia</taxon>
        <taxon>Candidatus Sumerlaeales</taxon>
        <taxon>Candidatus Sumerlaeaceae</taxon>
        <taxon>Candidatus Sumerlaea</taxon>
    </lineage>
</organism>
<keyword evidence="1" id="KW-1133">Transmembrane helix</keyword>
<dbReference type="KEGG" id="schv:BRCON_1468"/>
<keyword evidence="1" id="KW-0812">Transmembrane</keyword>
<dbReference type="Proteomes" id="UP000262583">
    <property type="component" value="Chromosome"/>
</dbReference>
<accession>A0A2Z4Y777</accession>
<evidence type="ECO:0000313" key="3">
    <source>
        <dbReference type="Proteomes" id="UP000262583"/>
    </source>
</evidence>
<reference evidence="2 3" key="1">
    <citation type="submission" date="2018-05" db="EMBL/GenBank/DDBJ databases">
        <title>A metagenomic window into the 2 km-deep terrestrial subsurface aquifer revealed taxonomically and functionally diverse microbial community comprising novel uncultured bacterial lineages.</title>
        <authorList>
            <person name="Kadnikov V.V."/>
            <person name="Mardanov A.V."/>
            <person name="Beletsky A.V."/>
            <person name="Banks D."/>
            <person name="Pimenov N.V."/>
            <person name="Frank Y.A."/>
            <person name="Karnachuk O.V."/>
            <person name="Ravin N.V."/>
        </authorList>
    </citation>
    <scope>NUCLEOTIDE SEQUENCE [LARGE SCALE GENOMIC DNA]</scope>
    <source>
        <strain evidence="2">BY</strain>
    </source>
</reference>
<evidence type="ECO:0008006" key="4">
    <source>
        <dbReference type="Google" id="ProtNLM"/>
    </source>
</evidence>
<evidence type="ECO:0000256" key="1">
    <source>
        <dbReference type="SAM" id="Phobius"/>
    </source>
</evidence>
<evidence type="ECO:0000313" key="2">
    <source>
        <dbReference type="EMBL" id="AXA36245.1"/>
    </source>
</evidence>
<feature type="transmembrane region" description="Helical" evidence="1">
    <location>
        <begin position="12"/>
        <end position="36"/>
    </location>
</feature>
<gene>
    <name evidence="2" type="ORF">BRCON_1468</name>
</gene>
<protein>
    <recommendedName>
        <fullName evidence="4">Type II secretion system protein</fullName>
    </recommendedName>
</protein>
<name>A0A2Z4Y777_SUMC1</name>
<proteinExistence type="predicted"/>
<dbReference type="EMBL" id="CP030759">
    <property type="protein sequence ID" value="AXA36245.1"/>
    <property type="molecule type" value="Genomic_DNA"/>
</dbReference>
<keyword evidence="1" id="KW-0472">Membrane</keyword>